<evidence type="ECO:0000256" key="2">
    <source>
        <dbReference type="ARBA" id="ARBA00022723"/>
    </source>
</evidence>
<dbReference type="EMBL" id="OW152841">
    <property type="protein sequence ID" value="CAH2062219.1"/>
    <property type="molecule type" value="Genomic_DNA"/>
</dbReference>
<evidence type="ECO:0000256" key="4">
    <source>
        <dbReference type="ARBA" id="ARBA00022833"/>
    </source>
</evidence>
<sequence>MSVAERSNAATFIQFTTVKPFSYMGSTFKCFYCTQYYPEFGSLLEHTSTHQIDDRETILNRHIPRGKRFMLADVSNLQCRLCEQHHQDLDAVRRHLEMEHGKRFRPAGNGMTEYKVAAQDGPLKCHMCEDTFHSFALLSAHVYRHVGKVVCERCGAGFPNQHLLSKHTETHLTERFGCKHCDRVFAKRSQRKYHTDTVHLLKDRVKPKKCHLCSLTFKEHHSKMLHLKRAHGLARSFNCHVCNAVFVTRRALTDHTTKTHTEKFKCETCSKCFAVSSKLKQHVVSHSGERSFVCPVCNKPYMHKTTLRKHMRSHTAASEASNDAKFKLS</sequence>
<evidence type="ECO:0000256" key="5">
    <source>
        <dbReference type="ARBA" id="ARBA00023015"/>
    </source>
</evidence>
<keyword evidence="7" id="KW-0539">Nucleus</keyword>
<feature type="domain" description="C2H2-type" evidence="10">
    <location>
        <begin position="292"/>
        <end position="319"/>
    </location>
</feature>
<feature type="domain" description="C2H2-type" evidence="10">
    <location>
        <begin position="176"/>
        <end position="204"/>
    </location>
</feature>
<keyword evidence="12" id="KW-1185">Reference proteome</keyword>
<protein>
    <recommendedName>
        <fullName evidence="10">C2H2-type domain-containing protein</fullName>
    </recommendedName>
</protein>
<evidence type="ECO:0000256" key="9">
    <source>
        <dbReference type="SAM" id="MobiDB-lite"/>
    </source>
</evidence>
<dbReference type="PROSITE" id="PS50157">
    <property type="entry name" value="ZINC_FINGER_C2H2_2"/>
    <property type="match status" value="6"/>
</dbReference>
<dbReference type="PROSITE" id="PS00028">
    <property type="entry name" value="ZINC_FINGER_C2H2_1"/>
    <property type="match status" value="6"/>
</dbReference>
<dbReference type="InterPro" id="IPR013087">
    <property type="entry name" value="Znf_C2H2_type"/>
</dbReference>
<feature type="region of interest" description="Disordered" evidence="9">
    <location>
        <begin position="310"/>
        <end position="329"/>
    </location>
</feature>
<organism evidence="11 12">
    <name type="scientific">Iphiclides podalirius</name>
    <name type="common">scarce swallowtail</name>
    <dbReference type="NCBI Taxonomy" id="110791"/>
    <lineage>
        <taxon>Eukaryota</taxon>
        <taxon>Metazoa</taxon>
        <taxon>Ecdysozoa</taxon>
        <taxon>Arthropoda</taxon>
        <taxon>Hexapoda</taxon>
        <taxon>Insecta</taxon>
        <taxon>Pterygota</taxon>
        <taxon>Neoptera</taxon>
        <taxon>Endopterygota</taxon>
        <taxon>Lepidoptera</taxon>
        <taxon>Glossata</taxon>
        <taxon>Ditrysia</taxon>
        <taxon>Papilionoidea</taxon>
        <taxon>Papilionidae</taxon>
        <taxon>Papilioninae</taxon>
        <taxon>Iphiclides</taxon>
    </lineage>
</organism>
<feature type="domain" description="C2H2-type" evidence="10">
    <location>
        <begin position="123"/>
        <end position="150"/>
    </location>
</feature>
<dbReference type="PANTHER" id="PTHR24399:SF23">
    <property type="entry name" value="C2H2-TYPE DOMAIN-CONTAINING PROTEIN"/>
    <property type="match status" value="1"/>
</dbReference>
<gene>
    <name evidence="11" type="ORF">IPOD504_LOCUS11785</name>
</gene>
<name>A0ABN8IR86_9NEOP</name>
<comment type="subcellular location">
    <subcellularLocation>
        <location evidence="1">Nucleus</location>
    </subcellularLocation>
</comment>
<evidence type="ECO:0000256" key="8">
    <source>
        <dbReference type="PROSITE-ProRule" id="PRU00042"/>
    </source>
</evidence>
<feature type="domain" description="C2H2-type" evidence="10">
    <location>
        <begin position="237"/>
        <end position="265"/>
    </location>
</feature>
<dbReference type="PANTHER" id="PTHR24399">
    <property type="entry name" value="ZINC FINGER AND BTB DOMAIN-CONTAINING"/>
    <property type="match status" value="1"/>
</dbReference>
<evidence type="ECO:0000256" key="7">
    <source>
        <dbReference type="ARBA" id="ARBA00023242"/>
    </source>
</evidence>
<evidence type="ECO:0000256" key="3">
    <source>
        <dbReference type="ARBA" id="ARBA00022737"/>
    </source>
</evidence>
<evidence type="ECO:0000256" key="6">
    <source>
        <dbReference type="ARBA" id="ARBA00023163"/>
    </source>
</evidence>
<keyword evidence="2" id="KW-0479">Metal-binding</keyword>
<feature type="non-terminal residue" evidence="11">
    <location>
        <position position="329"/>
    </location>
</feature>
<dbReference type="Gene3D" id="3.30.160.60">
    <property type="entry name" value="Classic Zinc Finger"/>
    <property type="match status" value="5"/>
</dbReference>
<keyword evidence="6" id="KW-0804">Transcription</keyword>
<evidence type="ECO:0000259" key="10">
    <source>
        <dbReference type="PROSITE" id="PS50157"/>
    </source>
</evidence>
<dbReference type="SUPFAM" id="SSF57667">
    <property type="entry name" value="beta-beta-alpha zinc fingers"/>
    <property type="match status" value="4"/>
</dbReference>
<evidence type="ECO:0000256" key="1">
    <source>
        <dbReference type="ARBA" id="ARBA00004123"/>
    </source>
</evidence>
<keyword evidence="4" id="KW-0862">Zinc</keyword>
<evidence type="ECO:0000313" key="12">
    <source>
        <dbReference type="Proteomes" id="UP000837857"/>
    </source>
</evidence>
<feature type="domain" description="C2H2-type" evidence="10">
    <location>
        <begin position="264"/>
        <end position="291"/>
    </location>
</feature>
<accession>A0ABN8IR86</accession>
<evidence type="ECO:0000313" key="11">
    <source>
        <dbReference type="EMBL" id="CAH2062219.1"/>
    </source>
</evidence>
<reference evidence="11" key="1">
    <citation type="submission" date="2022-03" db="EMBL/GenBank/DDBJ databases">
        <authorList>
            <person name="Martin H S."/>
        </authorList>
    </citation>
    <scope>NUCLEOTIDE SEQUENCE</scope>
</reference>
<keyword evidence="8" id="KW-0863">Zinc-finger</keyword>
<proteinExistence type="predicted"/>
<dbReference type="InterPro" id="IPR036236">
    <property type="entry name" value="Znf_C2H2_sf"/>
</dbReference>
<keyword evidence="3" id="KW-0677">Repeat</keyword>
<dbReference type="SMART" id="SM00355">
    <property type="entry name" value="ZnF_C2H2"/>
    <property type="match status" value="9"/>
</dbReference>
<keyword evidence="5" id="KW-0805">Transcription regulation</keyword>
<dbReference type="Pfam" id="PF00096">
    <property type="entry name" value="zf-C2H2"/>
    <property type="match status" value="3"/>
</dbReference>
<dbReference type="Pfam" id="PF13912">
    <property type="entry name" value="zf-C2H2_6"/>
    <property type="match status" value="1"/>
</dbReference>
<dbReference type="Proteomes" id="UP000837857">
    <property type="component" value="Chromosome 29"/>
</dbReference>
<feature type="domain" description="C2H2-type" evidence="10">
    <location>
        <begin position="149"/>
        <end position="176"/>
    </location>
</feature>